<reference evidence="3" key="1">
    <citation type="submission" date="2020-10" db="EMBL/GenBank/DDBJ databases">
        <authorList>
            <person name="Castelo-Branco R."/>
            <person name="Eusebio N."/>
            <person name="Adriana R."/>
            <person name="Vieira A."/>
            <person name="Brugerolle De Fraissinette N."/>
            <person name="Rezende De Castro R."/>
            <person name="Schneider M.P."/>
            <person name="Vasconcelos V."/>
            <person name="Leao P.N."/>
        </authorList>
    </citation>
    <scope>NUCLEOTIDE SEQUENCE</scope>
    <source>
        <strain evidence="3">LEGE 07310</strain>
    </source>
</reference>
<evidence type="ECO:0000313" key="3">
    <source>
        <dbReference type="EMBL" id="MBE9080526.1"/>
    </source>
</evidence>
<dbReference type="InterPro" id="IPR012337">
    <property type="entry name" value="RNaseH-like_sf"/>
</dbReference>
<gene>
    <name evidence="3" type="ORF">IQ241_25135</name>
</gene>
<dbReference type="PROSITE" id="PS50994">
    <property type="entry name" value="INTEGRASE"/>
    <property type="match status" value="1"/>
</dbReference>
<dbReference type="AlphaFoldDB" id="A0A8J7DP45"/>
<dbReference type="InterPro" id="IPR001584">
    <property type="entry name" value="Integrase_cat-core"/>
</dbReference>
<evidence type="ECO:0000256" key="1">
    <source>
        <dbReference type="SAM" id="MobiDB-lite"/>
    </source>
</evidence>
<comment type="caution">
    <text evidence="3">The sequence shown here is derived from an EMBL/GenBank/DDBJ whole genome shotgun (WGS) entry which is preliminary data.</text>
</comment>
<name>A0A8J7DP45_9CYAN</name>
<dbReference type="EMBL" id="JADEXG010000141">
    <property type="protein sequence ID" value="MBE9080526.1"/>
    <property type="molecule type" value="Genomic_DNA"/>
</dbReference>
<dbReference type="NCBIfam" id="NF033546">
    <property type="entry name" value="transpos_IS21"/>
    <property type="match status" value="1"/>
</dbReference>
<dbReference type="RefSeq" id="WP_193912535.1">
    <property type="nucleotide sequence ID" value="NZ_JADEXG010000141.1"/>
</dbReference>
<keyword evidence="4" id="KW-1185">Reference proteome</keyword>
<evidence type="ECO:0000313" key="4">
    <source>
        <dbReference type="Proteomes" id="UP000636505"/>
    </source>
</evidence>
<organism evidence="3 4">
    <name type="scientific">Vasconcelosia minhoensis LEGE 07310</name>
    <dbReference type="NCBI Taxonomy" id="915328"/>
    <lineage>
        <taxon>Bacteria</taxon>
        <taxon>Bacillati</taxon>
        <taxon>Cyanobacteriota</taxon>
        <taxon>Cyanophyceae</taxon>
        <taxon>Nodosilineales</taxon>
        <taxon>Cymatolegaceae</taxon>
        <taxon>Vasconcelosia</taxon>
        <taxon>Vasconcelosia minhoensis</taxon>
    </lineage>
</organism>
<dbReference type="Proteomes" id="UP000636505">
    <property type="component" value="Unassembled WGS sequence"/>
</dbReference>
<dbReference type="InterPro" id="IPR054353">
    <property type="entry name" value="IstA-like_C"/>
</dbReference>
<dbReference type="PANTHER" id="PTHR35004:SF7">
    <property type="entry name" value="INTEGRASE PROTEIN"/>
    <property type="match status" value="1"/>
</dbReference>
<feature type="region of interest" description="Disordered" evidence="1">
    <location>
        <begin position="1"/>
        <end position="43"/>
    </location>
</feature>
<proteinExistence type="predicted"/>
<evidence type="ECO:0000259" key="2">
    <source>
        <dbReference type="PROSITE" id="PS50994"/>
    </source>
</evidence>
<feature type="region of interest" description="Disordered" evidence="1">
    <location>
        <begin position="491"/>
        <end position="517"/>
    </location>
</feature>
<sequence>MKARESGSKQSTAAAQAGISVRSGRRIEQGQHPRQPGRRHDWRTRKDPLAEVWDSELVPMLERAPQLQAMTLFEHLQQRYPQRYSRSILRTLQRRVQQWRATAGPAKPVMFELVHRPGEMGLSDFTHFKQAPITIQSKPFAHLLYHYRLAYSGWQYVQVIQGGESFIALSEGLQNALSACGGAPQEHRTDSLSAAYRNLGGRRQSDLSDLYDRLCQHYRLKPTRNNRAQAHENGSIESPHGYFKNRLHQALLLRGSFDFESLSDYQQLIEQLIERLNQLCHHRFEQERPHLQALPTYRYADYEILSARVTTHSTICVRCITYTVPSRLIGQRVTVHLHHDRLGVFVGRHRVVTLSRVHVPADAPTRRARSVNYRHGVESLRVKPRAFLNCTWQQDLLPNDDYRQLWQQLKQQFERYLAARLMTEALYIAAKQDKEYAVAQFLSAQLQAGTLSLASLQQEFKASTPLPCPGLDVQQHPLTHYDQLLGYDTYSHDRQRDPQRPPQTSQAIPYEPSLAGP</sequence>
<dbReference type="GO" id="GO:0015074">
    <property type="term" value="P:DNA integration"/>
    <property type="evidence" value="ECO:0007669"/>
    <property type="project" value="InterPro"/>
</dbReference>
<dbReference type="Pfam" id="PF22483">
    <property type="entry name" value="Mu-transpos_C_2"/>
    <property type="match status" value="1"/>
</dbReference>
<dbReference type="PANTHER" id="PTHR35004">
    <property type="entry name" value="TRANSPOSASE RV3428C-RELATED"/>
    <property type="match status" value="1"/>
</dbReference>
<accession>A0A8J7DP45</accession>
<feature type="domain" description="Integrase catalytic" evidence="2">
    <location>
        <begin position="113"/>
        <end position="297"/>
    </location>
</feature>
<dbReference type="SUPFAM" id="SSF53098">
    <property type="entry name" value="Ribonuclease H-like"/>
    <property type="match status" value="1"/>
</dbReference>
<protein>
    <submittedName>
        <fullName evidence="3">IS21 family transposase</fullName>
    </submittedName>
</protein>